<evidence type="ECO:0000256" key="4">
    <source>
        <dbReference type="ARBA" id="ARBA00023242"/>
    </source>
</evidence>
<keyword evidence="9" id="KW-1185">Reference proteome</keyword>
<reference evidence="8" key="1">
    <citation type="submission" date="2021-06" db="EMBL/GenBank/DDBJ databases">
        <authorList>
            <person name="Kallberg Y."/>
            <person name="Tangrot J."/>
            <person name="Rosling A."/>
        </authorList>
    </citation>
    <scope>NUCLEOTIDE SEQUENCE</scope>
    <source>
        <strain evidence="8">MT106</strain>
    </source>
</reference>
<sequence>MNAPNRDNFNLPEGVKKISFEEDHNIENAVTFKIEKEDHTIGNLLHRQLLKEKQIVFAGYKVKHPFEETVIVRVQTTKETTPQTMMTKAVSDLMSVTGFLTSKFTEQVEKAIAKSQTCNNTGLPNHDSSSYLPMSPIEQQPS</sequence>
<organism evidence="8 9">
    <name type="scientific">Ambispora gerdemannii</name>
    <dbReference type="NCBI Taxonomy" id="144530"/>
    <lineage>
        <taxon>Eukaryota</taxon>
        <taxon>Fungi</taxon>
        <taxon>Fungi incertae sedis</taxon>
        <taxon>Mucoromycota</taxon>
        <taxon>Glomeromycotina</taxon>
        <taxon>Glomeromycetes</taxon>
        <taxon>Archaeosporales</taxon>
        <taxon>Ambisporaceae</taxon>
        <taxon>Ambispora</taxon>
    </lineage>
</organism>
<dbReference type="GO" id="GO:0005665">
    <property type="term" value="C:RNA polymerase II, core complex"/>
    <property type="evidence" value="ECO:0007669"/>
    <property type="project" value="InterPro"/>
</dbReference>
<protein>
    <submittedName>
        <fullName evidence="8">5729_t:CDS:1</fullName>
    </submittedName>
</protein>
<dbReference type="HAMAP" id="MF_00261">
    <property type="entry name" value="RNApol_arch_Rpo11"/>
    <property type="match status" value="1"/>
</dbReference>
<dbReference type="PANTHER" id="PTHR13946:SF16">
    <property type="entry name" value="DNA-DIRECTED RNA POLYMERASE II SUBUNIT RPB11"/>
    <property type="match status" value="1"/>
</dbReference>
<keyword evidence="2" id="KW-0240">DNA-directed RNA polymerase</keyword>
<comment type="similarity">
    <text evidence="5">Belongs to the archaeal Rpo11/eukaryotic RPB11/RPC19 RNA polymerase subunit family.</text>
</comment>
<evidence type="ECO:0000256" key="3">
    <source>
        <dbReference type="ARBA" id="ARBA00023163"/>
    </source>
</evidence>
<name>A0A9N8ZAL9_9GLOM</name>
<dbReference type="GO" id="GO:0046983">
    <property type="term" value="F:protein dimerization activity"/>
    <property type="evidence" value="ECO:0007669"/>
    <property type="project" value="InterPro"/>
</dbReference>
<evidence type="ECO:0000256" key="1">
    <source>
        <dbReference type="ARBA" id="ARBA00004123"/>
    </source>
</evidence>
<keyword evidence="3" id="KW-0804">Transcription</keyword>
<evidence type="ECO:0000256" key="6">
    <source>
        <dbReference type="SAM" id="MobiDB-lite"/>
    </source>
</evidence>
<feature type="domain" description="DNA-directed RNA polymerase RBP11-like dimerisation" evidence="7">
    <location>
        <begin position="29"/>
        <end position="99"/>
    </location>
</feature>
<dbReference type="GO" id="GO:0003899">
    <property type="term" value="F:DNA-directed RNA polymerase activity"/>
    <property type="evidence" value="ECO:0007669"/>
    <property type="project" value="InterPro"/>
</dbReference>
<dbReference type="Pfam" id="PF13656">
    <property type="entry name" value="RNA_pol_L_2"/>
    <property type="match status" value="1"/>
</dbReference>
<evidence type="ECO:0000313" key="9">
    <source>
        <dbReference type="Proteomes" id="UP000789831"/>
    </source>
</evidence>
<evidence type="ECO:0000259" key="7">
    <source>
        <dbReference type="Pfam" id="PF13656"/>
    </source>
</evidence>
<feature type="region of interest" description="Disordered" evidence="6">
    <location>
        <begin position="117"/>
        <end position="142"/>
    </location>
</feature>
<dbReference type="InterPro" id="IPR036603">
    <property type="entry name" value="RBP11-like"/>
</dbReference>
<dbReference type="EMBL" id="CAJVPL010000301">
    <property type="protein sequence ID" value="CAG8480601.1"/>
    <property type="molecule type" value="Genomic_DNA"/>
</dbReference>
<evidence type="ECO:0000256" key="2">
    <source>
        <dbReference type="ARBA" id="ARBA00022478"/>
    </source>
</evidence>
<evidence type="ECO:0000256" key="5">
    <source>
        <dbReference type="ARBA" id="ARBA00025751"/>
    </source>
</evidence>
<dbReference type="Proteomes" id="UP000789831">
    <property type="component" value="Unassembled WGS sequence"/>
</dbReference>
<dbReference type="InterPro" id="IPR037685">
    <property type="entry name" value="RBP11"/>
</dbReference>
<dbReference type="SUPFAM" id="SSF55257">
    <property type="entry name" value="RBP11-like subunits of RNA polymerase"/>
    <property type="match status" value="1"/>
</dbReference>
<dbReference type="CDD" id="cd06926">
    <property type="entry name" value="RNAP_II_RPB11"/>
    <property type="match status" value="1"/>
</dbReference>
<comment type="caution">
    <text evidence="8">The sequence shown here is derived from an EMBL/GenBank/DDBJ whole genome shotgun (WGS) entry which is preliminary data.</text>
</comment>
<proteinExistence type="inferred from homology"/>
<evidence type="ECO:0000313" key="8">
    <source>
        <dbReference type="EMBL" id="CAG8480601.1"/>
    </source>
</evidence>
<gene>
    <name evidence="8" type="ORF">AGERDE_LOCUS3213</name>
</gene>
<dbReference type="AlphaFoldDB" id="A0A9N8ZAL9"/>
<dbReference type="PANTHER" id="PTHR13946">
    <property type="entry name" value="DNA-DIRECTED RNA POLYMERASE I,II,III"/>
    <property type="match status" value="1"/>
</dbReference>
<dbReference type="Gene3D" id="3.30.1360.10">
    <property type="entry name" value="RNA polymerase, RBP11-like subunit"/>
    <property type="match status" value="1"/>
</dbReference>
<dbReference type="InterPro" id="IPR022905">
    <property type="entry name" value="Rpo11-like"/>
</dbReference>
<keyword evidence="4" id="KW-0539">Nucleus</keyword>
<dbReference type="InterPro" id="IPR009025">
    <property type="entry name" value="RBP11-like_dimer"/>
</dbReference>
<dbReference type="OrthoDB" id="10248581at2759"/>
<comment type="subcellular location">
    <subcellularLocation>
        <location evidence="1">Nucleus</location>
    </subcellularLocation>
</comment>
<dbReference type="GO" id="GO:0006366">
    <property type="term" value="P:transcription by RNA polymerase II"/>
    <property type="evidence" value="ECO:0007669"/>
    <property type="project" value="InterPro"/>
</dbReference>
<accession>A0A9N8ZAL9</accession>